<dbReference type="Pfam" id="PF07922">
    <property type="entry name" value="Glyco_transf_52"/>
    <property type="match status" value="1"/>
</dbReference>
<dbReference type="InterPro" id="IPR012477">
    <property type="entry name" value="Glyco_transf_52"/>
</dbReference>
<dbReference type="EMBL" id="JACGEP010000005">
    <property type="protein sequence ID" value="MBN3050260.1"/>
    <property type="molecule type" value="Genomic_DNA"/>
</dbReference>
<evidence type="ECO:0008006" key="3">
    <source>
        <dbReference type="Google" id="ProtNLM"/>
    </source>
</evidence>
<dbReference type="Gene3D" id="3.30.370.20">
    <property type="match status" value="1"/>
</dbReference>
<gene>
    <name evidence="1" type="ORF">H4F45_01910</name>
</gene>
<organism evidence="1 2">
    <name type="scientific">Pectobacterium brasiliense</name>
    <dbReference type="NCBI Taxonomy" id="180957"/>
    <lineage>
        <taxon>Bacteria</taxon>
        <taxon>Pseudomonadati</taxon>
        <taxon>Pseudomonadota</taxon>
        <taxon>Gammaproteobacteria</taxon>
        <taxon>Enterobacterales</taxon>
        <taxon>Pectobacteriaceae</taxon>
        <taxon>Pectobacterium</taxon>
    </lineage>
</organism>
<sequence>MNLFICATPLHCLLSKALMKKRNLEKKECQLFYFSDHNKNQEIHKKYYSLLSEYCDISDYLDIEKSFSSYISYIKDTFKNKKFESVFVANVDKMIIHLILSYISIEKLYSYDDGIGNLVKSSCFYKKKNKNILTDIKYFFRGNRYNLEKVKRKITCHYSIYKKNENIIKNIEWVDPSTVFNFNTNTRNNFHTSKKSAIVILGTVFDELLEDKKNKGNLLNALQIFINKNSDNEIYYIPHPRCHEVKLNNVIEYSEHDIAEVILLRISNNYEQLNVYSFISTAQFNIENQKIKNSYFISSLFRKGIEEYTSLCDEFNFTPYNIDIE</sequence>
<accession>A0AAE3BE64</accession>
<dbReference type="Proteomes" id="UP000768524">
    <property type="component" value="Unassembled WGS sequence"/>
</dbReference>
<proteinExistence type="predicted"/>
<evidence type="ECO:0000313" key="1">
    <source>
        <dbReference type="EMBL" id="MBN3050260.1"/>
    </source>
</evidence>
<dbReference type="RefSeq" id="WP_205558897.1">
    <property type="nucleotide sequence ID" value="NZ_JACGEP010000005.1"/>
</dbReference>
<evidence type="ECO:0000313" key="2">
    <source>
        <dbReference type="Proteomes" id="UP000768524"/>
    </source>
</evidence>
<comment type="caution">
    <text evidence="1">The sequence shown here is derived from an EMBL/GenBank/DDBJ whole genome shotgun (WGS) entry which is preliminary data.</text>
</comment>
<name>A0AAE3BE64_9GAMM</name>
<dbReference type="AlphaFoldDB" id="A0AAE3BE64"/>
<protein>
    <recommendedName>
        <fullName evidence="3">CMP-N-acetylneuraminate-beta-galactosamide-alpha-2, 3-sialyltransferase</fullName>
    </recommendedName>
</protein>
<reference evidence="1" key="1">
    <citation type="submission" date="2020-07" db="EMBL/GenBank/DDBJ databases">
        <title>A pangenomic view of the genus Pectobacterium provides insights into genome organization, phylogeny, and virulence.</title>
        <authorList>
            <person name="Jonkheer E."/>
            <person name="Brankovics B."/>
            <person name="Houwers I."/>
            <person name="Van Der Wolf J."/>
            <person name="Bonants P."/>
            <person name="Vreeburg R."/>
            <person name="Bollema R."/>
            <person name="De Haan J."/>
            <person name="Berke L."/>
            <person name="De Ridder D."/>
            <person name="Smit S."/>
            <person name="Van Der Lee T.A.J."/>
        </authorList>
    </citation>
    <scope>NUCLEOTIDE SEQUENCE</scope>
    <source>
        <strain evidence="1">NAK:433</strain>
    </source>
</reference>